<evidence type="ECO:0000313" key="2">
    <source>
        <dbReference type="Proteomes" id="UP000663869"/>
    </source>
</evidence>
<sequence>MNRLTALFSGGRGINQNRRFTADEVEIQERQGDFINEIRKLAASGTTITPTMVEKLLEEFKIPPADN</sequence>
<dbReference type="AlphaFoldDB" id="A0A818B4Q5"/>
<organism evidence="1 2">
    <name type="scientific">Rotaria socialis</name>
    <dbReference type="NCBI Taxonomy" id="392032"/>
    <lineage>
        <taxon>Eukaryota</taxon>
        <taxon>Metazoa</taxon>
        <taxon>Spiralia</taxon>
        <taxon>Gnathifera</taxon>
        <taxon>Rotifera</taxon>
        <taxon>Eurotatoria</taxon>
        <taxon>Bdelloidea</taxon>
        <taxon>Philodinida</taxon>
        <taxon>Philodinidae</taxon>
        <taxon>Rotaria</taxon>
    </lineage>
</organism>
<evidence type="ECO:0000313" key="1">
    <source>
        <dbReference type="EMBL" id="CAF3411955.1"/>
    </source>
</evidence>
<dbReference type="EMBL" id="CAJNYU010001117">
    <property type="protein sequence ID" value="CAF3411955.1"/>
    <property type="molecule type" value="Genomic_DNA"/>
</dbReference>
<reference evidence="1" key="1">
    <citation type="submission" date="2021-02" db="EMBL/GenBank/DDBJ databases">
        <authorList>
            <person name="Nowell W R."/>
        </authorList>
    </citation>
    <scope>NUCLEOTIDE SEQUENCE</scope>
</reference>
<proteinExistence type="predicted"/>
<protein>
    <submittedName>
        <fullName evidence="1">Uncharacterized protein</fullName>
    </submittedName>
</protein>
<accession>A0A818B4Q5</accession>
<name>A0A818B4Q5_9BILA</name>
<gene>
    <name evidence="1" type="ORF">FME351_LOCUS10073</name>
</gene>
<dbReference type="Proteomes" id="UP000663869">
    <property type="component" value="Unassembled WGS sequence"/>
</dbReference>
<comment type="caution">
    <text evidence="1">The sequence shown here is derived from an EMBL/GenBank/DDBJ whole genome shotgun (WGS) entry which is preliminary data.</text>
</comment>